<dbReference type="FunCoup" id="E0VJW3">
    <property type="interactions" value="644"/>
</dbReference>
<dbReference type="GO" id="GO:0005737">
    <property type="term" value="C:cytoplasm"/>
    <property type="evidence" value="ECO:0007669"/>
    <property type="project" value="UniProtKB-SubCell"/>
</dbReference>
<dbReference type="InterPro" id="IPR001452">
    <property type="entry name" value="SH3_domain"/>
</dbReference>
<dbReference type="eggNOG" id="KOG1998">
    <property type="taxonomic scope" value="Eukaryota"/>
</dbReference>
<evidence type="ECO:0000256" key="7">
    <source>
        <dbReference type="PROSITE-ProRule" id="PRU00983"/>
    </source>
</evidence>
<dbReference type="Gene3D" id="1.20.58.740">
    <property type="match status" value="1"/>
</dbReference>
<reference evidence="12" key="2">
    <citation type="submission" date="2007-04" db="EMBL/GenBank/DDBJ databases">
        <title>The genome of the human body louse.</title>
        <authorList>
            <consortium name="The Human Body Louse Genome Consortium"/>
            <person name="Kirkness E."/>
            <person name="Walenz B."/>
            <person name="Hass B."/>
            <person name="Bruggner R."/>
            <person name="Strausberg R."/>
        </authorList>
    </citation>
    <scope>NUCLEOTIDE SEQUENCE</scope>
    <source>
        <strain evidence="12">USDA</strain>
    </source>
</reference>
<dbReference type="Gene3D" id="1.20.1270.350">
    <property type="entry name" value="Dedicator of cytokinesis N-terminal subdomain"/>
    <property type="match status" value="1"/>
</dbReference>
<dbReference type="InterPro" id="IPR046770">
    <property type="entry name" value="DOCKER_Lobe_B"/>
</dbReference>
<dbReference type="CDD" id="cd11872">
    <property type="entry name" value="SH3_DOCK_AB"/>
    <property type="match status" value="1"/>
</dbReference>
<dbReference type="GO" id="GO:0016477">
    <property type="term" value="P:cell migration"/>
    <property type="evidence" value="ECO:0007669"/>
    <property type="project" value="TreeGrafter"/>
</dbReference>
<dbReference type="STRING" id="121224.E0VJW3"/>
<dbReference type="InterPro" id="IPR047026">
    <property type="entry name" value="DOCK1_C2"/>
</dbReference>
<feature type="region of interest" description="Disordered" evidence="8">
    <location>
        <begin position="1843"/>
        <end position="1880"/>
    </location>
</feature>
<dbReference type="OrthoDB" id="18896at2759"/>
<name>E0VJW3_PEDHC</name>
<dbReference type="VEuPathDB" id="VectorBase:PHUM252200"/>
<dbReference type="EMBL" id="AAZO01002923">
    <property type="status" value="NOT_ANNOTATED_CDS"/>
    <property type="molecule type" value="Genomic_DNA"/>
</dbReference>
<dbReference type="PROSITE" id="PS51650">
    <property type="entry name" value="C2_DOCK"/>
    <property type="match status" value="1"/>
</dbReference>
<evidence type="ECO:0000256" key="8">
    <source>
        <dbReference type="SAM" id="MobiDB-lite"/>
    </source>
</evidence>
<dbReference type="InterPro" id="IPR036028">
    <property type="entry name" value="SH3-like_dom_sf"/>
</dbReference>
<evidence type="ECO:0000259" key="10">
    <source>
        <dbReference type="PROSITE" id="PS51650"/>
    </source>
</evidence>
<feature type="domain" description="SH3" evidence="9">
    <location>
        <begin position="1"/>
        <end position="70"/>
    </location>
</feature>
<dbReference type="Pfam" id="PF23554">
    <property type="entry name" value="TPR_DOCK"/>
    <property type="match status" value="1"/>
</dbReference>
<comment type="subcellular location">
    <subcellularLocation>
        <location evidence="1">Cytoplasm</location>
    </subcellularLocation>
</comment>
<evidence type="ECO:0000259" key="11">
    <source>
        <dbReference type="PROSITE" id="PS51651"/>
    </source>
</evidence>
<dbReference type="RefSeq" id="XP_002426407.1">
    <property type="nucleotide sequence ID" value="XM_002426362.1"/>
</dbReference>
<dbReference type="Gene3D" id="1.25.40.410">
    <property type="match status" value="1"/>
</dbReference>
<dbReference type="Pfam" id="PF20421">
    <property type="entry name" value="DHR-2_Lobe_C"/>
    <property type="match status" value="1"/>
</dbReference>
<evidence type="ECO:0000256" key="6">
    <source>
        <dbReference type="PROSITE-ProRule" id="PRU00192"/>
    </source>
</evidence>
<evidence type="ECO:0000259" key="9">
    <source>
        <dbReference type="PROSITE" id="PS50002"/>
    </source>
</evidence>
<dbReference type="EMBL" id="DS235231">
    <property type="protein sequence ID" value="EEB13669.1"/>
    <property type="molecule type" value="Genomic_DNA"/>
</dbReference>
<feature type="compositionally biased region" description="Polar residues" evidence="8">
    <location>
        <begin position="1870"/>
        <end position="1880"/>
    </location>
</feature>
<reference evidence="13" key="3">
    <citation type="submission" date="2020-05" db="UniProtKB">
        <authorList>
            <consortium name="EnsemblMetazoa"/>
        </authorList>
    </citation>
    <scope>IDENTIFICATION</scope>
    <source>
        <strain evidence="13">USDA</strain>
    </source>
</reference>
<dbReference type="SMART" id="SM00326">
    <property type="entry name" value="SH3"/>
    <property type="match status" value="1"/>
</dbReference>
<keyword evidence="2 6" id="KW-0728">SH3 domain</keyword>
<comment type="similarity">
    <text evidence="7">Belongs to the DOCK family.</text>
</comment>
<dbReference type="GO" id="GO:0007520">
    <property type="term" value="P:myoblast fusion"/>
    <property type="evidence" value="ECO:0007669"/>
    <property type="project" value="TreeGrafter"/>
</dbReference>
<evidence type="ECO:0000313" key="13">
    <source>
        <dbReference type="EnsemblMetazoa" id="PHUM252200-PA"/>
    </source>
</evidence>
<dbReference type="EnsemblMetazoa" id="PHUM252200-RA">
    <property type="protein sequence ID" value="PHUM252200-PA"/>
    <property type="gene ID" value="PHUM252200"/>
</dbReference>
<dbReference type="InterPro" id="IPR046773">
    <property type="entry name" value="DOCKER_Lobe_C"/>
</dbReference>
<dbReference type="InterPro" id="IPR046769">
    <property type="entry name" value="DOCKER_Lobe_A"/>
</dbReference>
<evidence type="ECO:0000256" key="1">
    <source>
        <dbReference type="ARBA" id="ARBA00004496"/>
    </source>
</evidence>
<keyword evidence="3" id="KW-0963">Cytoplasm</keyword>
<dbReference type="SUPFAM" id="SSF50044">
    <property type="entry name" value="SH3-domain"/>
    <property type="match status" value="1"/>
</dbReference>
<dbReference type="GO" id="GO:0007264">
    <property type="term" value="P:small GTPase-mediated signal transduction"/>
    <property type="evidence" value="ECO:0007669"/>
    <property type="project" value="InterPro"/>
</dbReference>
<feature type="compositionally biased region" description="Basic and acidic residues" evidence="8">
    <location>
        <begin position="1757"/>
        <end position="1769"/>
    </location>
</feature>
<feature type="region of interest" description="Disordered" evidence="8">
    <location>
        <begin position="1792"/>
        <end position="1825"/>
    </location>
</feature>
<dbReference type="HOGENOM" id="CLU_000595_2_1_1"/>
<dbReference type="InterPro" id="IPR043162">
    <property type="entry name" value="DOCK_C_lobe_C"/>
</dbReference>
<dbReference type="CDD" id="cd11697">
    <property type="entry name" value="DHR2_DOCK_A"/>
    <property type="match status" value="1"/>
</dbReference>
<dbReference type="InterPro" id="IPR043161">
    <property type="entry name" value="DOCK_C_lobe_A"/>
</dbReference>
<dbReference type="OMA" id="LWDNQAF"/>
<dbReference type="CTD" id="8235061"/>
<dbReference type="Pfam" id="PF20422">
    <property type="entry name" value="DHR-2_Lobe_B"/>
    <property type="match status" value="1"/>
</dbReference>
<dbReference type="InterPro" id="IPR026791">
    <property type="entry name" value="DOCK"/>
</dbReference>
<dbReference type="Gene3D" id="2.30.30.40">
    <property type="entry name" value="SH3 Domains"/>
    <property type="match status" value="1"/>
</dbReference>
<evidence type="ECO:0000256" key="4">
    <source>
        <dbReference type="ARBA" id="ARBA00022553"/>
    </source>
</evidence>
<keyword evidence="4" id="KW-0597">Phosphoprotein</keyword>
<feature type="compositionally biased region" description="Polar residues" evidence="8">
    <location>
        <begin position="1792"/>
        <end position="1803"/>
    </location>
</feature>
<dbReference type="GO" id="GO:0005085">
    <property type="term" value="F:guanyl-nucleotide exchange factor activity"/>
    <property type="evidence" value="ECO:0007669"/>
    <property type="project" value="UniProtKB-KW"/>
</dbReference>
<evidence type="ECO:0000256" key="5">
    <source>
        <dbReference type="ARBA" id="ARBA00022658"/>
    </source>
</evidence>
<dbReference type="InterPro" id="IPR042455">
    <property type="entry name" value="DOCK_N_sub1"/>
</dbReference>
<gene>
    <name evidence="13" type="primary">8235061</name>
    <name evidence="12" type="ORF">Phum_PHUM252200</name>
</gene>
<dbReference type="InterPro" id="IPR027357">
    <property type="entry name" value="DOCKER_dom"/>
</dbReference>
<feature type="domain" description="DOCKER" evidence="11">
    <location>
        <begin position="1219"/>
        <end position="1631"/>
    </location>
</feature>
<organism>
    <name type="scientific">Pediculus humanus subsp. corporis</name>
    <name type="common">Body louse</name>
    <dbReference type="NCBI Taxonomy" id="121224"/>
    <lineage>
        <taxon>Eukaryota</taxon>
        <taxon>Metazoa</taxon>
        <taxon>Ecdysozoa</taxon>
        <taxon>Arthropoda</taxon>
        <taxon>Hexapoda</taxon>
        <taxon>Insecta</taxon>
        <taxon>Pterygota</taxon>
        <taxon>Neoptera</taxon>
        <taxon>Paraneoptera</taxon>
        <taxon>Psocodea</taxon>
        <taxon>Troctomorpha</taxon>
        <taxon>Phthiraptera</taxon>
        <taxon>Anoplura</taxon>
        <taxon>Pediculidae</taxon>
        <taxon>Pediculus</taxon>
    </lineage>
</organism>
<feature type="region of interest" description="Disordered" evidence="8">
    <location>
        <begin position="1757"/>
        <end position="1777"/>
    </location>
</feature>
<dbReference type="GeneID" id="8235061"/>
<dbReference type="InterPro" id="IPR056372">
    <property type="entry name" value="TPR_DOCK"/>
</dbReference>
<dbReference type="KEGG" id="phu:Phum_PHUM252200"/>
<dbReference type="InParanoid" id="E0VJW3"/>
<dbReference type="Pfam" id="PF16172">
    <property type="entry name" value="DOCK_N"/>
    <property type="match status" value="1"/>
</dbReference>
<proteinExistence type="inferred from homology"/>
<dbReference type="GO" id="GO:0031267">
    <property type="term" value="F:small GTPase binding"/>
    <property type="evidence" value="ECO:0007669"/>
    <property type="project" value="TreeGrafter"/>
</dbReference>
<dbReference type="Gene3D" id="2.60.40.150">
    <property type="entry name" value="C2 domain"/>
    <property type="match status" value="1"/>
</dbReference>
<dbReference type="GO" id="GO:0005886">
    <property type="term" value="C:plasma membrane"/>
    <property type="evidence" value="ECO:0007669"/>
    <property type="project" value="TreeGrafter"/>
</dbReference>
<keyword evidence="5" id="KW-0344">Guanine-nucleotide releasing factor</keyword>
<dbReference type="PANTHER" id="PTHR45653">
    <property type="entry name" value="DEDICATOR OF CYTOKINESIS"/>
    <property type="match status" value="1"/>
</dbReference>
<reference evidence="12" key="1">
    <citation type="submission" date="2007-04" db="EMBL/GenBank/DDBJ databases">
        <title>Annotation of Pediculus humanus corporis strain USDA.</title>
        <authorList>
            <person name="Kirkness E."/>
            <person name="Hannick L."/>
            <person name="Hass B."/>
            <person name="Bruggner R."/>
            <person name="Lawson D."/>
            <person name="Bidwell S."/>
            <person name="Joardar V."/>
            <person name="Caler E."/>
            <person name="Walenz B."/>
            <person name="Inman J."/>
            <person name="Schobel S."/>
            <person name="Galinsky K."/>
            <person name="Amedeo P."/>
            <person name="Strausberg R."/>
        </authorList>
    </citation>
    <scope>NUCLEOTIDE SEQUENCE</scope>
    <source>
        <strain evidence="12">USDA</strain>
    </source>
</reference>
<dbReference type="FunFam" id="1.20.58.740:FF:000004">
    <property type="entry name" value="Dedicator of cytokinesis protein 1"/>
    <property type="match status" value="1"/>
</dbReference>
<dbReference type="InterPro" id="IPR032376">
    <property type="entry name" value="DOCK_N"/>
</dbReference>
<dbReference type="PROSITE" id="PS50002">
    <property type="entry name" value="SH3"/>
    <property type="match status" value="1"/>
</dbReference>
<dbReference type="Pfam" id="PF06920">
    <property type="entry name" value="DHR-2_Lobe_A"/>
    <property type="match status" value="1"/>
</dbReference>
<dbReference type="InterPro" id="IPR035892">
    <property type="entry name" value="C2_domain_sf"/>
</dbReference>
<dbReference type="PROSITE" id="PS51651">
    <property type="entry name" value="DOCKER"/>
    <property type="match status" value="1"/>
</dbReference>
<evidence type="ECO:0000256" key="3">
    <source>
        <dbReference type="ARBA" id="ARBA00022490"/>
    </source>
</evidence>
<accession>E0VJW3</accession>
<sequence length="1880" mass="216529">MLYFTSFDYNPINNNSIHNYLETKEKHLSLHVGDTLILQQELGDWYLGCAQKNKNLKGIFPKSYIKIKKIKDIQQPIVQEITTVVREWGTILKDLYVKNNKKVKDIERRIYELVRFRSEILSGALPVDEMKKMKRKVAARIDFGNHILGLDMVVRDDECNILNPDTTSTVSLYWKHQRATENIKRAEFEETHRRSKPQIINNQYSHTLFLCVRNFVCKINEDAELLMCLSDGTVPFTENYVVRWSKEGFVRDINQLHSLRVLFTDLGSRDLEKEKVYLVCQVIRLGAMEYKETEKDNLRKSSHINNKKSYSLGSDCMRRPFGVAAMDITLYLSGKIEGNEDTDNFIPFFPCEKESLEQTFKRALYNKDVTQKDHKGQGLWVSLKVLHGDLKQVSEENPHLVLGNVAIARKMGFPEVILPGDVRNDLYLTLVSGDFSKGVKNTDKNIQVTVTVCNEKGQIIPGVIYMGGGVEPLNEFKSVIYYHDDKPKWNEIFKVAVPIEEFKSSHIKFTFKHRSSNETKDKSEKPFAMSFMKLMQENGTTIPDTKHTLCVYKIDHKKFDETDIGYLSLPWTRPDEKIDKNSCSGLNFSNKDFFFITTNVCSTKLTQNVELLGLLNWSCKPEGLRHSLTAFRNVSGGEVVKYLQDVLDALFNILMQNSDSDLYDDLVFKCILHIIRLVNERQYQHFGPVLDVYIQESFCATLAYNKLIVVLRSYIESANVKESDKDFYLNIMKSLEYLFRFIVRSRLLFSDLNVGRGQEEFETQLKSLLNAIVKLMSQEAGNQDPALLVLVQGACLKHIPSIIPDLIKVFNVSDLSLILAELVQKIPTQRLAHQKLMSVNEIVKGPLFLIPVARGLLLPAVTKLIKKLLETNDEIDLCVKVLSDIMELLFRNDVGATIHDVTEIMLTVLRTVIQTSIGMDRENSSVAPLVVIMIAIFRQMTAHHFEVYVTHFQTIYDRLDFLMEILLVFNDLVSRPVFPKDWCEMIMLQNSVILKSLRFFSHTIRDYFFNPFEHQAWNNFFHCAISFLTQPALQLESFSVNKKARIVSRYNDMRRETGFEIRSMWFNLGQFKVQFVPGLVGAILEMTLVPEPELRRATIPIFFDMMQCEFYSSKNSCDVSFTKRDSTSIKGNFSEFENEMIFKLDILFEGNCGDEEYKSLFKSIMLSLCEQHSSFKTQGVKFVKTVSRLMERLLEYRSIITDENKENRMSCTVNLLDFYSEINRKEMYIRYVNKLCELHLECDNYTEAAFTLKLHSSLLNWSEEILSPHLKSHKHPSCQTHLELKEALYNDSIKYFDKGKMWECALTLCNELKEQYEEYLFDYRQLSILHTTIARFYNCIMNQIRPEPEYFRVAFYGRGFPVHLQNKVFIYRGKEYERLTDFSGRMMNHLPNAELMNKLEPPGHEILESSGQYVQINKVDPVMDERKSKFVGKRVPDQILKYHRVNDVQKFQFSRPIYPNGNEKDNEFGNLWLERTVMVTSYPLPGILMCFPVTTSNTFRMSPIETAIETMKSTNGSLRELIISYDADHTLPLHPLSMKLHGIVDAAVMGGIANYEKAFFTPEYETGHPDDVKLIATLKRVIAEQIPLLKIGIKIHKERAPPSLLPFHTRLEECYADMETHVETKYGKQECDIRLDLLNSPVRKRTSTPLNYSFHSRNSVVSLAPSDSSVGSSSLKTLINIKTPSLPTATLRTKEKGKEKRKSKNSNKESSSLGSNHVSKEYSNSQWYTVAPDISMVHSPGNVTPVFELRQELTPKRPLRSEVEKEKRLSRPTSGQFSVGKLTQALSITSRLSQASLQSSNRDSTGTTESTTSEEDQMPPPLPVKQREADYYNLPDNYDRIVKSASVPSTPLAWNKSSHPGFDTMRPDSRTCTTPTPNKN</sequence>
<protein>
    <submittedName>
        <fullName evidence="12 13">Dedicator of cytokinesis protein, putative</fullName>
    </submittedName>
</protein>
<feature type="domain" description="C2 DOCK-type" evidence="10">
    <location>
        <begin position="423"/>
        <end position="601"/>
    </location>
</feature>
<dbReference type="Pfam" id="PF14429">
    <property type="entry name" value="DOCK-C2"/>
    <property type="match status" value="1"/>
</dbReference>
<evidence type="ECO:0000256" key="2">
    <source>
        <dbReference type="ARBA" id="ARBA00022443"/>
    </source>
</evidence>
<evidence type="ECO:0000313" key="12">
    <source>
        <dbReference type="EMBL" id="EEB13669.1"/>
    </source>
</evidence>
<dbReference type="PANTHER" id="PTHR45653:SF10">
    <property type="entry name" value="MYOBLAST CITY, ISOFORM B"/>
    <property type="match status" value="1"/>
</dbReference>
<keyword evidence="14" id="KW-1185">Reference proteome</keyword>
<feature type="region of interest" description="Disordered" evidence="8">
    <location>
        <begin position="1686"/>
        <end position="1721"/>
    </location>
</feature>
<evidence type="ECO:0000313" key="14">
    <source>
        <dbReference type="Proteomes" id="UP000009046"/>
    </source>
</evidence>
<dbReference type="CDD" id="cd08694">
    <property type="entry name" value="C2_Dock-A"/>
    <property type="match status" value="1"/>
</dbReference>
<dbReference type="Proteomes" id="UP000009046">
    <property type="component" value="Unassembled WGS sequence"/>
</dbReference>
<dbReference type="InterPro" id="IPR027007">
    <property type="entry name" value="C2_DOCK-type_domain"/>
</dbReference>